<reference evidence="10" key="1">
    <citation type="journal article" date="2019" name="Int. J. Syst. Evol. Microbiol.">
        <title>The Global Catalogue of Microorganisms (GCM) 10K type strain sequencing project: providing services to taxonomists for standard genome sequencing and annotation.</title>
        <authorList>
            <consortium name="The Broad Institute Genomics Platform"/>
            <consortium name="The Broad Institute Genome Sequencing Center for Infectious Disease"/>
            <person name="Wu L."/>
            <person name="Ma J."/>
        </authorList>
    </citation>
    <scope>NUCLEOTIDE SEQUENCE [LARGE SCALE GENOMIC DNA]</scope>
    <source>
        <strain evidence="10">JCM 18204</strain>
    </source>
</reference>
<dbReference type="SUPFAM" id="SSF56935">
    <property type="entry name" value="Porins"/>
    <property type="match status" value="1"/>
</dbReference>
<dbReference type="Pfam" id="PF25183">
    <property type="entry name" value="OMP_b-brl_4"/>
    <property type="match status" value="2"/>
</dbReference>
<evidence type="ECO:0000259" key="8">
    <source>
        <dbReference type="Pfam" id="PF25183"/>
    </source>
</evidence>
<evidence type="ECO:0000313" key="9">
    <source>
        <dbReference type="EMBL" id="GAA4783128.1"/>
    </source>
</evidence>
<dbReference type="EMBL" id="BAABJE010000001">
    <property type="protein sequence ID" value="GAA4783128.1"/>
    <property type="molecule type" value="Genomic_DNA"/>
</dbReference>
<evidence type="ECO:0000313" key="10">
    <source>
        <dbReference type="Proteomes" id="UP001499959"/>
    </source>
</evidence>
<evidence type="ECO:0000256" key="1">
    <source>
        <dbReference type="ARBA" id="ARBA00004571"/>
    </source>
</evidence>
<keyword evidence="10" id="KW-1185">Reference proteome</keyword>
<evidence type="ECO:0000256" key="2">
    <source>
        <dbReference type="ARBA" id="ARBA00022448"/>
    </source>
</evidence>
<dbReference type="InterPro" id="IPR008969">
    <property type="entry name" value="CarboxyPept-like_regulatory"/>
</dbReference>
<dbReference type="Pfam" id="PF13620">
    <property type="entry name" value="CarboxypepD_reg"/>
    <property type="match status" value="1"/>
</dbReference>
<feature type="signal peptide" evidence="7">
    <location>
        <begin position="1"/>
        <end position="27"/>
    </location>
</feature>
<dbReference type="Proteomes" id="UP001499959">
    <property type="component" value="Unassembled WGS sequence"/>
</dbReference>
<feature type="domain" description="TonB-dependent transporter Oar-like beta-barrel" evidence="8">
    <location>
        <begin position="246"/>
        <end position="318"/>
    </location>
</feature>
<name>A0ABP9ALF8_9GAMM</name>
<dbReference type="InterPro" id="IPR036942">
    <property type="entry name" value="Beta-barrel_TonB_sf"/>
</dbReference>
<dbReference type="PANTHER" id="PTHR30069:SF46">
    <property type="entry name" value="OAR PROTEIN"/>
    <property type="match status" value="1"/>
</dbReference>
<dbReference type="InterPro" id="IPR057601">
    <property type="entry name" value="Oar-like_b-barrel"/>
</dbReference>
<proteinExistence type="predicted"/>
<evidence type="ECO:0000256" key="5">
    <source>
        <dbReference type="ARBA" id="ARBA00023136"/>
    </source>
</evidence>
<comment type="caution">
    <text evidence="9">The sequence shown here is derived from an EMBL/GenBank/DDBJ whole genome shotgun (WGS) entry which is preliminary data.</text>
</comment>
<dbReference type="InterPro" id="IPR039426">
    <property type="entry name" value="TonB-dep_rcpt-like"/>
</dbReference>
<evidence type="ECO:0000256" key="4">
    <source>
        <dbReference type="ARBA" id="ARBA00022692"/>
    </source>
</evidence>
<evidence type="ECO:0000256" key="3">
    <source>
        <dbReference type="ARBA" id="ARBA00022452"/>
    </source>
</evidence>
<dbReference type="Gene3D" id="2.40.170.20">
    <property type="entry name" value="TonB-dependent receptor, beta-barrel domain"/>
    <property type="match status" value="1"/>
</dbReference>
<gene>
    <name evidence="9" type="ORF">GCM10023307_04700</name>
</gene>
<dbReference type="RefSeq" id="WP_345301661.1">
    <property type="nucleotide sequence ID" value="NZ_BAABJE010000001.1"/>
</dbReference>
<keyword evidence="3" id="KW-1134">Transmembrane beta strand</keyword>
<evidence type="ECO:0000256" key="7">
    <source>
        <dbReference type="SAM" id="SignalP"/>
    </source>
</evidence>
<organism evidence="9 10">
    <name type="scientific">Lysobacter hankyongensis</name>
    <dbReference type="NCBI Taxonomy" id="1176535"/>
    <lineage>
        <taxon>Bacteria</taxon>
        <taxon>Pseudomonadati</taxon>
        <taxon>Pseudomonadota</taxon>
        <taxon>Gammaproteobacteria</taxon>
        <taxon>Lysobacterales</taxon>
        <taxon>Lysobacteraceae</taxon>
        <taxon>Lysobacter</taxon>
    </lineage>
</organism>
<evidence type="ECO:0000256" key="6">
    <source>
        <dbReference type="ARBA" id="ARBA00023237"/>
    </source>
</evidence>
<keyword evidence="2" id="KW-0813">Transport</keyword>
<sequence length="1147" mass="124409">MNHSNRLRLSKLSIGLIVALAAAPAFAQNTTAGLSGQVVGADGQPVVGAEVTILHTESGTVSRVVTDGNGRYSARGLRVGGPYKVTANKEGAGTQTESDVYLALDQVSQIDIAIGGQELDTISVIGSAGPTVFSPDKMGAGTAISRQDLDNYASVQRNLQDYVRFDPRISQTDKERGEISAGGQNSRYNSITIDGVATNDTFGLEANNLPTAKQPISIDAIQSVQVNISNYDVTQKGYTGANINAVTKSGTNDFKGSVYYIYRDDRGAGRRFNRTTGAYFDAPEFEEDTKGMTFGGPLIKDRLFFFAAYEELTSSRSTPEFGPLGSSRTNVAITPTAISGAQGIASTNYSVDIGTVEAAASELEVTDALIKLDANIGENHRASLRWSKTEQTDPIFPTFFNNAISLSSHWYNQDKTIETYVGELFSDWSDKFSTEFKVSYRDYVSAPVNNSDLPQIRLNFAGALPPGSPAVSSTNAGLVFGTERSRHFNDLATETWNFYAAGNLFLGDHTIKFGADYDDNTVYNAFLQDTKGNYTFACINGAAGFYQFTASAINCNTATRAQNEAAVLENFRRGRPTSYQVQIGAPGFTLDDGVANWDYQNLGLFLQDTWVVNESLTLTAGLRVDRKGMGESPLLNTAAAAATVPGTITGSTNPQNGTITRATGGFGRRNDVTLDGNNLFQPRLGFNYTFAWDRPAQLRGGVGLFEGAAANVWLSNPYSNTGIATRIIGCGIAGFAACPTTDGLFTPNTGAQPTSFSGSTPAANVDFLSSDLRQPSVWKANLAFEHELPWWNMVAGIEYIRTQVKDGIYYRHLNLGNATRQGTDGRNLYYTPQGYNGACWNANGSNSTTGACTGFRNRALSNANFANVLLAERTSKGYGDNLTLSLSGSFLEDWRWGLGYSYTRAKEVSPLTSSVSNSNWNSVSVFNPNEDVAANSAYLVKDRFVGQLTWEHKFFGDNKTSFGLFYEGRAGKPYSWIYNNDLNGDGITNDLMYMPSGFGSGEVVFRDLNANGSGADEEALFWQIANANGLNRYAGGVVERNSAFASWTNNFDVRVSQEFPGFFEGNKVLLSLDIINVGNLLNKKWGRIDEIAFQSNGGLARSFVNYQGLDAQGRYIYGVNGQVEDFVTRQQRGESQWAAQLTLKYSF</sequence>
<keyword evidence="4" id="KW-0812">Transmembrane</keyword>
<comment type="subcellular location">
    <subcellularLocation>
        <location evidence="1">Cell outer membrane</location>
        <topology evidence="1">Multi-pass membrane protein</topology>
    </subcellularLocation>
</comment>
<keyword evidence="6" id="KW-0998">Cell outer membrane</keyword>
<dbReference type="Gene3D" id="2.60.40.1120">
    <property type="entry name" value="Carboxypeptidase-like, regulatory domain"/>
    <property type="match status" value="1"/>
</dbReference>
<dbReference type="PANTHER" id="PTHR30069">
    <property type="entry name" value="TONB-DEPENDENT OUTER MEMBRANE RECEPTOR"/>
    <property type="match status" value="1"/>
</dbReference>
<feature type="chain" id="PRO_5046966050" evidence="7">
    <location>
        <begin position="28"/>
        <end position="1147"/>
    </location>
</feature>
<protein>
    <submittedName>
        <fullName evidence="9">TonB-dependent receptor</fullName>
    </submittedName>
</protein>
<feature type="domain" description="TonB-dependent transporter Oar-like beta-barrel" evidence="8">
    <location>
        <begin position="358"/>
        <end position="1080"/>
    </location>
</feature>
<keyword evidence="9" id="KW-0675">Receptor</keyword>
<dbReference type="SUPFAM" id="SSF49464">
    <property type="entry name" value="Carboxypeptidase regulatory domain-like"/>
    <property type="match status" value="1"/>
</dbReference>
<accession>A0ABP9ALF8</accession>
<keyword evidence="7" id="KW-0732">Signal</keyword>
<keyword evidence="5" id="KW-0472">Membrane</keyword>